<dbReference type="Proteomes" id="UP001179600">
    <property type="component" value="Chromosome"/>
</dbReference>
<dbReference type="GO" id="GO:0016052">
    <property type="term" value="P:carbohydrate catabolic process"/>
    <property type="evidence" value="ECO:0007669"/>
    <property type="project" value="UniProtKB-ARBA"/>
</dbReference>
<keyword evidence="2 7" id="KW-0808">Transferase</keyword>
<feature type="domain" description="Carbohydrate kinase PfkB" evidence="9">
    <location>
        <begin position="6"/>
        <end position="291"/>
    </location>
</feature>
<dbReference type="InterPro" id="IPR002173">
    <property type="entry name" value="Carboh/pur_kinase_PfkB_CS"/>
</dbReference>
<dbReference type="GO" id="GO:0005988">
    <property type="term" value="P:lactose metabolic process"/>
    <property type="evidence" value="ECO:0007669"/>
    <property type="project" value="UniProtKB-KW"/>
</dbReference>
<keyword evidence="5 8" id="KW-0418">Kinase</keyword>
<dbReference type="InterPro" id="IPR017583">
    <property type="entry name" value="Tagatose/fructose_Pkinase"/>
</dbReference>
<dbReference type="CDD" id="cd01164">
    <property type="entry name" value="FruK_PfkB_like"/>
    <property type="match status" value="1"/>
</dbReference>
<comment type="similarity">
    <text evidence="7">Belongs to the carbohydrate kinase PfkB family. LacC subfamily.</text>
</comment>
<dbReference type="EMBL" id="CP116507">
    <property type="protein sequence ID" value="WCG22609.1"/>
    <property type="molecule type" value="Genomic_DNA"/>
</dbReference>
<dbReference type="FunFam" id="3.40.1190.20:FF:000001">
    <property type="entry name" value="Phosphofructokinase"/>
    <property type="match status" value="1"/>
</dbReference>
<dbReference type="GO" id="GO:0005524">
    <property type="term" value="F:ATP binding"/>
    <property type="evidence" value="ECO:0007669"/>
    <property type="project" value="UniProtKB-KW"/>
</dbReference>
<evidence type="ECO:0000259" key="9">
    <source>
        <dbReference type="Pfam" id="PF00294"/>
    </source>
</evidence>
<evidence type="ECO:0000256" key="8">
    <source>
        <dbReference type="RuleBase" id="RU003704"/>
    </source>
</evidence>
<proteinExistence type="inferred from homology"/>
<dbReference type="EC" id="2.7.1.144" evidence="7"/>
<keyword evidence="3 7" id="KW-0423">Lactose metabolism</keyword>
<sequence>MILTVTMNPSVDIMYQLDELVLDDVNRVQTIKKTAGGKGLNVSRVAYQQGEAVTATGLVGGELGEFVKHQLTEQGIQHHFSMINGKTRNCIAIIHEGNQTEILESGPSISEEEVEAFITEFETLLPDSDVVTISGSLPAGVPSAFYTRLIAKATQHHIPVLLDTSGTALEQALSREPKPTVIKPNLSELASLLQTDEQQIADNLAEYLQQPLFKGVDIIVVSLGADGAFVKWHDSFYRVTIPKIDVVSPVGSGDATLAGLAVGLSRKEQPEVILKRAMAAGMLNAQQQATGMIEASKMTQMMSEVKVHQ</sequence>
<comment type="pathway">
    <text evidence="7">Carbohydrate metabolism; D-tagatose 6-phosphate degradation; D-glyceraldehyde 3-phosphate and glycerone phosphate from D-tagatose 6-phosphate: step 1/2.</text>
</comment>
<dbReference type="PIRSF" id="PIRSF000535">
    <property type="entry name" value="1PFK/6PFK/LacC"/>
    <property type="match status" value="1"/>
</dbReference>
<dbReference type="PANTHER" id="PTHR46566:SF5">
    <property type="entry name" value="1-PHOSPHOFRUCTOKINASE"/>
    <property type="match status" value="1"/>
</dbReference>
<dbReference type="InterPro" id="IPR002139">
    <property type="entry name" value="Ribo/fructo_kinase"/>
</dbReference>
<dbReference type="InterPro" id="IPR029056">
    <property type="entry name" value="Ribokinase-like"/>
</dbReference>
<dbReference type="GO" id="GO:0008443">
    <property type="term" value="F:phosphofructokinase activity"/>
    <property type="evidence" value="ECO:0007669"/>
    <property type="project" value="TreeGrafter"/>
</dbReference>
<organism evidence="10 11">
    <name type="scientific">Vagococcus lutrae</name>
    <dbReference type="NCBI Taxonomy" id="81947"/>
    <lineage>
        <taxon>Bacteria</taxon>
        <taxon>Bacillati</taxon>
        <taxon>Bacillota</taxon>
        <taxon>Bacilli</taxon>
        <taxon>Lactobacillales</taxon>
        <taxon>Enterococcaceae</taxon>
        <taxon>Vagococcus</taxon>
    </lineage>
</organism>
<evidence type="ECO:0000256" key="2">
    <source>
        <dbReference type="ARBA" id="ARBA00022679"/>
    </source>
</evidence>
<dbReference type="PROSITE" id="PS00584">
    <property type="entry name" value="PFKB_KINASES_2"/>
    <property type="match status" value="1"/>
</dbReference>
<evidence type="ECO:0000256" key="4">
    <source>
        <dbReference type="ARBA" id="ARBA00022741"/>
    </source>
</evidence>
<evidence type="ECO:0000256" key="5">
    <source>
        <dbReference type="ARBA" id="ARBA00022777"/>
    </source>
</evidence>
<dbReference type="GO" id="GO:0044281">
    <property type="term" value="P:small molecule metabolic process"/>
    <property type="evidence" value="ECO:0007669"/>
    <property type="project" value="UniProtKB-ARBA"/>
</dbReference>
<keyword evidence="4 7" id="KW-0547">Nucleotide-binding</keyword>
<evidence type="ECO:0000313" key="10">
    <source>
        <dbReference type="EMBL" id="WCG22609.1"/>
    </source>
</evidence>
<evidence type="ECO:0000256" key="1">
    <source>
        <dbReference type="ARBA" id="ARBA00005380"/>
    </source>
</evidence>
<gene>
    <name evidence="10" type="ORF">PML95_09495</name>
</gene>
<evidence type="ECO:0000313" key="11">
    <source>
        <dbReference type="Proteomes" id="UP001179600"/>
    </source>
</evidence>
<keyword evidence="6 7" id="KW-0067">ATP-binding</keyword>
<dbReference type="InterPro" id="IPR011611">
    <property type="entry name" value="PfkB_dom"/>
</dbReference>
<comment type="similarity">
    <text evidence="1">Belongs to the carbohydrate kinase pfkB family.</text>
</comment>
<name>A0AAF0BG33_9ENTE</name>
<reference evidence="10" key="1">
    <citation type="submission" date="2023-01" db="EMBL/GenBank/DDBJ databases">
        <title>Oxazolidinone resistance genes in florfenicol resistant enterococci from beef cattle and veal calves at slaughter.</title>
        <authorList>
            <person name="Biggel M."/>
        </authorList>
    </citation>
    <scope>NUCLEOTIDE SEQUENCE</scope>
    <source>
        <strain evidence="10">K204-1</strain>
    </source>
</reference>
<comment type="catalytic activity">
    <reaction evidence="7">
        <text>D-tagatofuranose 6-phosphate + ATP = D-tagatofuranose 1,6-bisphosphate + ADP + H(+)</text>
        <dbReference type="Rhea" id="RHEA:12420"/>
        <dbReference type="ChEBI" id="CHEBI:15378"/>
        <dbReference type="ChEBI" id="CHEBI:30616"/>
        <dbReference type="ChEBI" id="CHEBI:58694"/>
        <dbReference type="ChEBI" id="CHEBI:58695"/>
        <dbReference type="ChEBI" id="CHEBI:456216"/>
        <dbReference type="EC" id="2.7.1.144"/>
    </reaction>
</comment>
<evidence type="ECO:0000256" key="7">
    <source>
        <dbReference type="PIRNR" id="PIRNR000535"/>
    </source>
</evidence>
<protein>
    <recommendedName>
        <fullName evidence="7">Tagatose-6-phosphate kinase</fullName>
        <ecNumber evidence="7">2.7.1.144</ecNumber>
    </recommendedName>
</protein>
<dbReference type="GO" id="GO:0009024">
    <property type="term" value="F:tagatose-6-phosphate kinase activity"/>
    <property type="evidence" value="ECO:0007669"/>
    <property type="project" value="UniProtKB-EC"/>
</dbReference>
<evidence type="ECO:0000256" key="6">
    <source>
        <dbReference type="ARBA" id="ARBA00022840"/>
    </source>
</evidence>
<dbReference type="PANTHER" id="PTHR46566">
    <property type="entry name" value="1-PHOSPHOFRUCTOKINASE-RELATED"/>
    <property type="match status" value="1"/>
</dbReference>
<dbReference type="GO" id="GO:0005829">
    <property type="term" value="C:cytosol"/>
    <property type="evidence" value="ECO:0007669"/>
    <property type="project" value="TreeGrafter"/>
</dbReference>
<dbReference type="Pfam" id="PF00294">
    <property type="entry name" value="PfkB"/>
    <property type="match status" value="1"/>
</dbReference>
<accession>A0AAF0BG33</accession>
<dbReference type="AlphaFoldDB" id="A0AAF0BG33"/>
<dbReference type="RefSeq" id="WP_126760675.1">
    <property type="nucleotide sequence ID" value="NZ_BKBT01000017.1"/>
</dbReference>
<dbReference type="NCBIfam" id="TIGR03168">
    <property type="entry name" value="1-PFK"/>
    <property type="match status" value="1"/>
</dbReference>
<dbReference type="SUPFAM" id="SSF53613">
    <property type="entry name" value="Ribokinase-like"/>
    <property type="match status" value="1"/>
</dbReference>
<evidence type="ECO:0000256" key="3">
    <source>
        <dbReference type="ARBA" id="ARBA00022736"/>
    </source>
</evidence>
<dbReference type="Gene3D" id="3.40.1190.20">
    <property type="match status" value="1"/>
</dbReference>
<dbReference type="PRINTS" id="PR00990">
    <property type="entry name" value="RIBOKINASE"/>
</dbReference>